<evidence type="ECO:0000313" key="2">
    <source>
        <dbReference type="Proteomes" id="UP000828048"/>
    </source>
</evidence>
<gene>
    <name evidence="1" type="ORF">Vadar_007300</name>
</gene>
<dbReference type="EMBL" id="CM037159">
    <property type="protein sequence ID" value="KAH7865486.1"/>
    <property type="molecule type" value="Genomic_DNA"/>
</dbReference>
<keyword evidence="2" id="KW-1185">Reference proteome</keyword>
<name>A0ACB7ZHQ6_9ERIC</name>
<dbReference type="Proteomes" id="UP000828048">
    <property type="component" value="Chromosome 9"/>
</dbReference>
<proteinExistence type="predicted"/>
<evidence type="ECO:0000313" key="1">
    <source>
        <dbReference type="EMBL" id="KAH7865486.1"/>
    </source>
</evidence>
<reference evidence="1 2" key="1">
    <citation type="journal article" date="2021" name="Hortic Res">
        <title>High-quality reference genome and annotation aids understanding of berry development for evergreen blueberry (Vaccinium darrowii).</title>
        <authorList>
            <person name="Yu J."/>
            <person name="Hulse-Kemp A.M."/>
            <person name="Babiker E."/>
            <person name="Staton M."/>
        </authorList>
    </citation>
    <scope>NUCLEOTIDE SEQUENCE [LARGE SCALE GENOMIC DNA]</scope>
    <source>
        <strain evidence="2">cv. NJ 8807/NJ 8810</strain>
        <tissue evidence="1">Young leaf</tissue>
    </source>
</reference>
<sequence length="537" mass="60447">MLVELEPGPIDDSVLTRQASHRSARVWDLNGLEESVVLTCRRRELALSRVAVDPRLLPLIEAAGFTGLMKVPFIQLDWHLMQLLRGNPKWKGKGKEESSSGLHLRPRIPGPAGVLQEAMERRATGEGVETMNTQEFLHRALTVESEDTDFVNNSAWLTAMRQGYLQDPKYTDLATVNKMSNLKQVPLVVTLVKSCVRNQLGEPLLELKDPTGSVWASIHWKAYDEELFPGILKVVLLLPRSNFSVAPYSIGSSAAMAFLLNKTNILSHLRSNPQRTDNSLSRRGFHVEPGPREKALLAEDPSLKPFKSHKKSVWRLKRIRDVLTIVVVAGCCYEIYVKAVMREEARKQAREKIMATYGGTTKCKACDKKVYLVEQLTADDKVFHKSCFRCHHCKGTLKLSNYSSFEGVLYCKPHFDQLLKMTGSLDKSFEGGPKTVRLDRSANQGQTNSKASRFFGGTQDKCIACKKTVYPIEKVTVDGMSYHRVCFKCAHGGCVISPSNYVAHDHRIYCRHHHSQLFKERGNFNFSQLVSTVKLEG</sequence>
<organism evidence="1 2">
    <name type="scientific">Vaccinium darrowii</name>
    <dbReference type="NCBI Taxonomy" id="229202"/>
    <lineage>
        <taxon>Eukaryota</taxon>
        <taxon>Viridiplantae</taxon>
        <taxon>Streptophyta</taxon>
        <taxon>Embryophyta</taxon>
        <taxon>Tracheophyta</taxon>
        <taxon>Spermatophyta</taxon>
        <taxon>Magnoliopsida</taxon>
        <taxon>eudicotyledons</taxon>
        <taxon>Gunneridae</taxon>
        <taxon>Pentapetalae</taxon>
        <taxon>asterids</taxon>
        <taxon>Ericales</taxon>
        <taxon>Ericaceae</taxon>
        <taxon>Vaccinioideae</taxon>
        <taxon>Vaccinieae</taxon>
        <taxon>Vaccinium</taxon>
    </lineage>
</organism>
<accession>A0ACB7ZHQ6</accession>
<comment type="caution">
    <text evidence="1">The sequence shown here is derived from an EMBL/GenBank/DDBJ whole genome shotgun (WGS) entry which is preliminary data.</text>
</comment>
<protein>
    <submittedName>
        <fullName evidence="1">Uncharacterized protein</fullName>
    </submittedName>
</protein>